<organism evidence="1 2">
    <name type="scientific">Paxillus rubicundulus Ve08.2h10</name>
    <dbReference type="NCBI Taxonomy" id="930991"/>
    <lineage>
        <taxon>Eukaryota</taxon>
        <taxon>Fungi</taxon>
        <taxon>Dikarya</taxon>
        <taxon>Basidiomycota</taxon>
        <taxon>Agaricomycotina</taxon>
        <taxon>Agaricomycetes</taxon>
        <taxon>Agaricomycetidae</taxon>
        <taxon>Boletales</taxon>
        <taxon>Paxilineae</taxon>
        <taxon>Paxillaceae</taxon>
        <taxon>Paxillus</taxon>
    </lineage>
</organism>
<evidence type="ECO:0000313" key="1">
    <source>
        <dbReference type="EMBL" id="KIK95088.1"/>
    </source>
</evidence>
<dbReference type="HOGENOM" id="CLU_2427702_0_0_1"/>
<sequence>MKHPSNLIDISDLRYPWHLDLVSHSAFQLHIWIGSHPRTFELRSTQWAISFHSTVHDWHDAWKQGLPTGYSDNFLAVKTLLEGTNNGPMQC</sequence>
<dbReference type="Proteomes" id="UP000054538">
    <property type="component" value="Unassembled WGS sequence"/>
</dbReference>
<dbReference type="AlphaFoldDB" id="A0A0D0DQX0"/>
<protein>
    <submittedName>
        <fullName evidence="1">Uncharacterized protein</fullName>
    </submittedName>
</protein>
<reference evidence="1 2" key="1">
    <citation type="submission" date="2014-04" db="EMBL/GenBank/DDBJ databases">
        <authorList>
            <consortium name="DOE Joint Genome Institute"/>
            <person name="Kuo A."/>
            <person name="Kohler A."/>
            <person name="Jargeat P."/>
            <person name="Nagy L.G."/>
            <person name="Floudas D."/>
            <person name="Copeland A."/>
            <person name="Barry K.W."/>
            <person name="Cichocki N."/>
            <person name="Veneault-Fourrey C."/>
            <person name="LaButti K."/>
            <person name="Lindquist E.A."/>
            <person name="Lipzen A."/>
            <person name="Lundell T."/>
            <person name="Morin E."/>
            <person name="Murat C."/>
            <person name="Sun H."/>
            <person name="Tunlid A."/>
            <person name="Henrissat B."/>
            <person name="Grigoriev I.V."/>
            <person name="Hibbett D.S."/>
            <person name="Martin F."/>
            <person name="Nordberg H.P."/>
            <person name="Cantor M.N."/>
            <person name="Hua S.X."/>
        </authorList>
    </citation>
    <scope>NUCLEOTIDE SEQUENCE [LARGE SCALE GENOMIC DNA]</scope>
    <source>
        <strain evidence="1 2">Ve08.2h10</strain>
    </source>
</reference>
<evidence type="ECO:0000313" key="2">
    <source>
        <dbReference type="Proteomes" id="UP000054538"/>
    </source>
</evidence>
<keyword evidence="2" id="KW-1185">Reference proteome</keyword>
<accession>A0A0D0DQX0</accession>
<gene>
    <name evidence="1" type="ORF">PAXRUDRAFT_407811</name>
</gene>
<reference evidence="2" key="2">
    <citation type="submission" date="2015-01" db="EMBL/GenBank/DDBJ databases">
        <title>Evolutionary Origins and Diversification of the Mycorrhizal Mutualists.</title>
        <authorList>
            <consortium name="DOE Joint Genome Institute"/>
            <consortium name="Mycorrhizal Genomics Consortium"/>
            <person name="Kohler A."/>
            <person name="Kuo A."/>
            <person name="Nagy L.G."/>
            <person name="Floudas D."/>
            <person name="Copeland A."/>
            <person name="Barry K.W."/>
            <person name="Cichocki N."/>
            <person name="Veneault-Fourrey C."/>
            <person name="LaButti K."/>
            <person name="Lindquist E.A."/>
            <person name="Lipzen A."/>
            <person name="Lundell T."/>
            <person name="Morin E."/>
            <person name="Murat C."/>
            <person name="Riley R."/>
            <person name="Ohm R."/>
            <person name="Sun H."/>
            <person name="Tunlid A."/>
            <person name="Henrissat B."/>
            <person name="Grigoriev I.V."/>
            <person name="Hibbett D.S."/>
            <person name="Martin F."/>
        </authorList>
    </citation>
    <scope>NUCLEOTIDE SEQUENCE [LARGE SCALE GENOMIC DNA]</scope>
    <source>
        <strain evidence="2">Ve08.2h10</strain>
    </source>
</reference>
<proteinExistence type="predicted"/>
<name>A0A0D0DQX0_9AGAM</name>
<dbReference type="EMBL" id="KN825064">
    <property type="protein sequence ID" value="KIK95088.1"/>
    <property type="molecule type" value="Genomic_DNA"/>
</dbReference>
<dbReference type="InParanoid" id="A0A0D0DQX0"/>